<evidence type="ECO:0000313" key="3">
    <source>
        <dbReference type="EMBL" id="CUH66613.1"/>
    </source>
</evidence>
<evidence type="ECO:0000313" key="4">
    <source>
        <dbReference type="EMBL" id="CUH71290.1"/>
    </source>
</evidence>
<dbReference type="InterPro" id="IPR004045">
    <property type="entry name" value="Glutathione_S-Trfase_N"/>
</dbReference>
<dbReference type="EC" id="2.5.1.18" evidence="4"/>
<feature type="domain" description="GST C-terminal" evidence="2">
    <location>
        <begin position="79"/>
        <end position="194"/>
    </location>
</feature>
<sequence>MYQVIGGVKSRGFRVIWALEEMGLDFEVLDAKPHSPEVKTANPLGKIPALKVGEDYLTDSSAILTFLADKHGLLTYPAGTIERAKQDALLHQILDELDAVLWMAARHSFILPEEMRVPAVKDSLKQEYLRNAARLADRLEGPFVMGDKMTISDIVLTHCLNWAHVARFPAPDQRLVDYAKTMRSRDAFQRALQR</sequence>
<evidence type="ECO:0000259" key="1">
    <source>
        <dbReference type="PROSITE" id="PS50404"/>
    </source>
</evidence>
<evidence type="ECO:0000313" key="6">
    <source>
        <dbReference type="Proteomes" id="UP000051887"/>
    </source>
</evidence>
<keyword evidence="4" id="KW-0808">Transferase</keyword>
<proteinExistence type="predicted"/>
<dbReference type="PANTHER" id="PTHR44051:SF8">
    <property type="entry name" value="GLUTATHIONE S-TRANSFERASE GSTA"/>
    <property type="match status" value="1"/>
</dbReference>
<dbReference type="InterPro" id="IPR040079">
    <property type="entry name" value="Glutathione_S-Trfase"/>
</dbReference>
<organism evidence="4 6">
    <name type="scientific">Thalassovita autumnalis</name>
    <dbReference type="NCBI Taxonomy" id="2072972"/>
    <lineage>
        <taxon>Bacteria</taxon>
        <taxon>Pseudomonadati</taxon>
        <taxon>Pseudomonadota</taxon>
        <taxon>Alphaproteobacteria</taxon>
        <taxon>Rhodobacterales</taxon>
        <taxon>Roseobacteraceae</taxon>
        <taxon>Thalassovita</taxon>
    </lineage>
</organism>
<dbReference type="Proteomes" id="UP000051887">
    <property type="component" value="Unassembled WGS sequence"/>
</dbReference>
<protein>
    <submittedName>
        <fullName evidence="4">Glutathione S-transferase</fullName>
        <ecNumber evidence="4">2.5.1.18</ecNumber>
    </submittedName>
</protein>
<dbReference type="SFLD" id="SFLDG00358">
    <property type="entry name" value="Main_(cytGST)"/>
    <property type="match status" value="1"/>
</dbReference>
<dbReference type="Gene3D" id="1.20.1050.10">
    <property type="match status" value="1"/>
</dbReference>
<dbReference type="SUPFAM" id="SSF47616">
    <property type="entry name" value="GST C-terminal domain-like"/>
    <property type="match status" value="1"/>
</dbReference>
<feature type="domain" description="GST N-terminal" evidence="1">
    <location>
        <begin position="1"/>
        <end position="75"/>
    </location>
</feature>
<dbReference type="SFLD" id="SFLDS00019">
    <property type="entry name" value="Glutathione_Transferase_(cytos"/>
    <property type="match status" value="1"/>
</dbReference>
<dbReference type="OrthoDB" id="9810080at2"/>
<reference evidence="4 6" key="2">
    <citation type="submission" date="2015-09" db="EMBL/GenBank/DDBJ databases">
        <authorList>
            <consortium name="Swine Surveillance"/>
        </authorList>
    </citation>
    <scope>NUCLEOTIDE SEQUENCE [LARGE SCALE GENOMIC DNA]</scope>
    <source>
        <strain evidence="4 6">5120</strain>
    </source>
</reference>
<dbReference type="GO" id="GO:0004364">
    <property type="term" value="F:glutathione transferase activity"/>
    <property type="evidence" value="ECO:0007669"/>
    <property type="project" value="UniProtKB-EC"/>
</dbReference>
<dbReference type="AlphaFoldDB" id="A0A0P1FEM8"/>
<name>A0A0P1FEM8_9RHOB</name>
<dbReference type="Gene3D" id="3.40.30.10">
    <property type="entry name" value="Glutaredoxin"/>
    <property type="match status" value="1"/>
</dbReference>
<dbReference type="InterPro" id="IPR036249">
    <property type="entry name" value="Thioredoxin-like_sf"/>
</dbReference>
<dbReference type="PANTHER" id="PTHR44051">
    <property type="entry name" value="GLUTATHIONE S-TRANSFERASE-RELATED"/>
    <property type="match status" value="1"/>
</dbReference>
<dbReference type="PROSITE" id="PS50405">
    <property type="entry name" value="GST_CTER"/>
    <property type="match status" value="1"/>
</dbReference>
<evidence type="ECO:0000313" key="5">
    <source>
        <dbReference type="Proteomes" id="UP000051086"/>
    </source>
</evidence>
<dbReference type="RefSeq" id="WP_058242607.1">
    <property type="nucleotide sequence ID" value="NZ_CYSB01000026.1"/>
</dbReference>
<reference evidence="3 5" key="1">
    <citation type="submission" date="2015-09" db="EMBL/GenBank/DDBJ databases">
        <authorList>
            <person name="Rodrigo-Torres L."/>
            <person name="Arahal D.R."/>
        </authorList>
    </citation>
    <scope>NUCLEOTIDE SEQUENCE [LARGE SCALE GENOMIC DNA]</scope>
    <source>
        <strain evidence="3 5">CECT 5118</strain>
    </source>
</reference>
<keyword evidence="5" id="KW-1185">Reference proteome</keyword>
<dbReference type="SUPFAM" id="SSF52833">
    <property type="entry name" value="Thioredoxin-like"/>
    <property type="match status" value="1"/>
</dbReference>
<dbReference type="EMBL" id="CYSB01000026">
    <property type="protein sequence ID" value="CUH66613.1"/>
    <property type="molecule type" value="Genomic_DNA"/>
</dbReference>
<dbReference type="PROSITE" id="PS50404">
    <property type="entry name" value="GST_NTER"/>
    <property type="match status" value="1"/>
</dbReference>
<accession>A0A0P1FEM8</accession>
<dbReference type="Pfam" id="PF13409">
    <property type="entry name" value="GST_N_2"/>
    <property type="match status" value="1"/>
</dbReference>
<dbReference type="Proteomes" id="UP000051086">
    <property type="component" value="Unassembled WGS sequence"/>
</dbReference>
<gene>
    <name evidence="3" type="ORF">TL5118_01843</name>
    <name evidence="4" type="ORF">TL5120_01076</name>
</gene>
<evidence type="ECO:0000259" key="2">
    <source>
        <dbReference type="PROSITE" id="PS50405"/>
    </source>
</evidence>
<dbReference type="InterPro" id="IPR010987">
    <property type="entry name" value="Glutathione-S-Trfase_C-like"/>
</dbReference>
<dbReference type="EMBL" id="CYSC01000017">
    <property type="protein sequence ID" value="CUH71290.1"/>
    <property type="molecule type" value="Genomic_DNA"/>
</dbReference>
<dbReference type="CDD" id="cd03046">
    <property type="entry name" value="GST_N_GTT1_like"/>
    <property type="match status" value="1"/>
</dbReference>
<dbReference type="InterPro" id="IPR036282">
    <property type="entry name" value="Glutathione-S-Trfase_C_sf"/>
</dbReference>